<comment type="function">
    <text evidence="12 13">Key component of the proton channel; it plays a direct role in the translocation of protons across the membrane.</text>
</comment>
<dbReference type="EMBL" id="PIPM01000015">
    <property type="protein sequence ID" value="RUO28740.1"/>
    <property type="molecule type" value="Genomic_DNA"/>
</dbReference>
<feature type="transmembrane region" description="Helical" evidence="12">
    <location>
        <begin position="196"/>
        <end position="214"/>
    </location>
</feature>
<feature type="transmembrane region" description="Helical" evidence="12">
    <location>
        <begin position="162"/>
        <end position="181"/>
    </location>
</feature>
<dbReference type="SUPFAM" id="SSF81336">
    <property type="entry name" value="F1F0 ATP synthase subunit A"/>
    <property type="match status" value="2"/>
</dbReference>
<evidence type="ECO:0000256" key="3">
    <source>
        <dbReference type="ARBA" id="ARBA00022448"/>
    </source>
</evidence>
<proteinExistence type="inferred from homology"/>
<organism evidence="14 15">
    <name type="scientific">Aliidiomarina sanyensis</name>
    <dbReference type="NCBI Taxonomy" id="1249555"/>
    <lineage>
        <taxon>Bacteria</taxon>
        <taxon>Pseudomonadati</taxon>
        <taxon>Pseudomonadota</taxon>
        <taxon>Gammaproteobacteria</taxon>
        <taxon>Alteromonadales</taxon>
        <taxon>Idiomarinaceae</taxon>
        <taxon>Aliidiomarina</taxon>
    </lineage>
</organism>
<dbReference type="NCBIfam" id="NF004477">
    <property type="entry name" value="PRK05815.1-1"/>
    <property type="match status" value="1"/>
</dbReference>
<dbReference type="GO" id="GO:0016787">
    <property type="term" value="F:hydrolase activity"/>
    <property type="evidence" value="ECO:0007669"/>
    <property type="project" value="UniProtKB-KW"/>
</dbReference>
<dbReference type="PROSITE" id="PS00449">
    <property type="entry name" value="ATPASE_A"/>
    <property type="match status" value="1"/>
</dbReference>
<name>A0A432WCL6_9GAMM</name>
<keyword evidence="5 12" id="KW-0138">CF(0)</keyword>
<dbReference type="OrthoDB" id="9789241at2"/>
<evidence type="ECO:0000256" key="8">
    <source>
        <dbReference type="ARBA" id="ARBA00022989"/>
    </source>
</evidence>
<dbReference type="GO" id="GO:0046933">
    <property type="term" value="F:proton-transporting ATP synthase activity, rotational mechanism"/>
    <property type="evidence" value="ECO:0007669"/>
    <property type="project" value="UniProtKB-UniRule"/>
</dbReference>
<feature type="transmembrane region" description="Helical" evidence="12">
    <location>
        <begin position="118"/>
        <end position="141"/>
    </location>
</feature>
<dbReference type="GO" id="GO:0005886">
    <property type="term" value="C:plasma membrane"/>
    <property type="evidence" value="ECO:0007669"/>
    <property type="project" value="UniProtKB-SubCell"/>
</dbReference>
<evidence type="ECO:0000256" key="10">
    <source>
        <dbReference type="ARBA" id="ARBA00023136"/>
    </source>
</evidence>
<keyword evidence="3 12" id="KW-0813">Transport</keyword>
<dbReference type="AlphaFoldDB" id="A0A432WCL6"/>
<feature type="transmembrane region" description="Helical" evidence="12">
    <location>
        <begin position="88"/>
        <end position="106"/>
    </location>
</feature>
<dbReference type="PANTHER" id="PTHR42823:SF3">
    <property type="entry name" value="ATP SYNTHASE SUBUNIT A, CHLOROPLASTIC"/>
    <property type="match status" value="1"/>
</dbReference>
<evidence type="ECO:0000256" key="1">
    <source>
        <dbReference type="ARBA" id="ARBA00004141"/>
    </source>
</evidence>
<evidence type="ECO:0000256" key="13">
    <source>
        <dbReference type="RuleBase" id="RU000483"/>
    </source>
</evidence>
<dbReference type="FunFam" id="1.20.120.220:FF:000002">
    <property type="entry name" value="ATP synthase subunit a"/>
    <property type="match status" value="1"/>
</dbReference>
<keyword evidence="4 12" id="KW-1003">Cell membrane</keyword>
<evidence type="ECO:0000256" key="2">
    <source>
        <dbReference type="ARBA" id="ARBA00006810"/>
    </source>
</evidence>
<keyword evidence="14" id="KW-0378">Hydrolase</keyword>
<feature type="transmembrane region" description="Helical" evidence="12">
    <location>
        <begin position="226"/>
        <end position="244"/>
    </location>
</feature>
<keyword evidence="7 12" id="KW-0375">Hydrogen ion transport</keyword>
<keyword evidence="10 12" id="KW-0472">Membrane</keyword>
<evidence type="ECO:0000256" key="5">
    <source>
        <dbReference type="ARBA" id="ARBA00022547"/>
    </source>
</evidence>
<evidence type="ECO:0000256" key="6">
    <source>
        <dbReference type="ARBA" id="ARBA00022692"/>
    </source>
</evidence>
<keyword evidence="6 12" id="KW-0812">Transmembrane</keyword>
<evidence type="ECO:0000256" key="11">
    <source>
        <dbReference type="ARBA" id="ARBA00023310"/>
    </source>
</evidence>
<dbReference type="InterPro" id="IPR045082">
    <property type="entry name" value="ATP_syn_F0_a_bact/chloroplast"/>
</dbReference>
<sequence>MAAQSNISTQSYINHHLSDMTVGSGFWTFNAGAFGVALILGVVFVLSFMYAGRKATTGVPGKFQCFVEMIVEFVNGSVKEMFHVRNKLIAPIALTVFMWIFLMNLMKLVPVDWMPTLFGVVGLMLNPDAIAHYDTTGYSYLERVMAHPWSYLTIAPTTDINITLGLALGVFLLIIGYSVYFKGVGGFIKELSFTPFNHWLFVPFNLILELVTLVSKPISLGLRLFGNLYAGEVVFILIALVGLWQLPLHFAWAVFHILVIVLQAFLFMMLTLVYLSMAAEKH</sequence>
<reference evidence="14 15" key="1">
    <citation type="journal article" date="2011" name="Front. Microbiol.">
        <title>Genomic signatures of strain selection and enhancement in Bacillus atrophaeus var. globigii, a historical biowarfare simulant.</title>
        <authorList>
            <person name="Gibbons H.S."/>
            <person name="Broomall S.M."/>
            <person name="McNew L.A."/>
            <person name="Daligault H."/>
            <person name="Chapman C."/>
            <person name="Bruce D."/>
            <person name="Karavis M."/>
            <person name="Krepps M."/>
            <person name="McGregor P.A."/>
            <person name="Hong C."/>
            <person name="Park K.H."/>
            <person name="Akmal A."/>
            <person name="Feldman A."/>
            <person name="Lin J.S."/>
            <person name="Chang W.E."/>
            <person name="Higgs B.W."/>
            <person name="Demirev P."/>
            <person name="Lindquist J."/>
            <person name="Liem A."/>
            <person name="Fochler E."/>
            <person name="Read T.D."/>
            <person name="Tapia R."/>
            <person name="Johnson S."/>
            <person name="Bishop-Lilly K.A."/>
            <person name="Detter C."/>
            <person name="Han C."/>
            <person name="Sozhamannan S."/>
            <person name="Rosenzweig C.N."/>
            <person name="Skowronski E.W."/>
        </authorList>
    </citation>
    <scope>NUCLEOTIDE SEQUENCE [LARGE SCALE GENOMIC DNA]</scope>
    <source>
        <strain evidence="14 15">GYP-17</strain>
    </source>
</reference>
<comment type="caution">
    <text evidence="14">The sequence shown here is derived from an EMBL/GenBank/DDBJ whole genome shotgun (WGS) entry which is preliminary data.</text>
</comment>
<protein>
    <recommendedName>
        <fullName evidence="12 13">ATP synthase subunit a</fullName>
    </recommendedName>
    <alternativeName>
        <fullName evidence="12">ATP synthase F0 sector subunit a</fullName>
    </alternativeName>
    <alternativeName>
        <fullName evidence="12">F-ATPase subunit 6</fullName>
    </alternativeName>
</protein>
<dbReference type="InterPro" id="IPR023011">
    <property type="entry name" value="ATP_synth_F0_asu_AS"/>
</dbReference>
<dbReference type="Gene3D" id="1.20.120.220">
    <property type="entry name" value="ATP synthase, F0 complex, subunit A"/>
    <property type="match status" value="1"/>
</dbReference>
<comment type="subcellular location">
    <subcellularLocation>
        <location evidence="12 13">Cell membrane</location>
        <topology evidence="12 13">Multi-pass membrane protein</topology>
    </subcellularLocation>
    <subcellularLocation>
        <location evidence="1">Membrane</location>
        <topology evidence="1">Multi-pass membrane protein</topology>
    </subcellularLocation>
</comment>
<dbReference type="CDD" id="cd00310">
    <property type="entry name" value="ATP-synt_Fo_a_6"/>
    <property type="match status" value="1"/>
</dbReference>
<evidence type="ECO:0000256" key="7">
    <source>
        <dbReference type="ARBA" id="ARBA00022781"/>
    </source>
</evidence>
<feature type="transmembrane region" description="Helical" evidence="12">
    <location>
        <begin position="27"/>
        <end position="52"/>
    </location>
</feature>
<gene>
    <name evidence="12" type="primary">atpB</name>
    <name evidence="14" type="ORF">CWE11_10585</name>
</gene>
<dbReference type="PANTHER" id="PTHR42823">
    <property type="entry name" value="ATP SYNTHASE SUBUNIT A, CHLOROPLASTIC"/>
    <property type="match status" value="1"/>
</dbReference>
<evidence type="ECO:0000256" key="4">
    <source>
        <dbReference type="ARBA" id="ARBA00022475"/>
    </source>
</evidence>
<evidence type="ECO:0000313" key="15">
    <source>
        <dbReference type="Proteomes" id="UP000288405"/>
    </source>
</evidence>
<keyword evidence="15" id="KW-1185">Reference proteome</keyword>
<keyword evidence="8 12" id="KW-1133">Transmembrane helix</keyword>
<dbReference type="GO" id="GO:0045259">
    <property type="term" value="C:proton-transporting ATP synthase complex"/>
    <property type="evidence" value="ECO:0007669"/>
    <property type="project" value="UniProtKB-KW"/>
</dbReference>
<dbReference type="GO" id="GO:0042777">
    <property type="term" value="P:proton motive force-driven plasma membrane ATP synthesis"/>
    <property type="evidence" value="ECO:0007669"/>
    <property type="project" value="TreeGrafter"/>
</dbReference>
<evidence type="ECO:0000313" key="14">
    <source>
        <dbReference type="EMBL" id="RUO28740.1"/>
    </source>
</evidence>
<feature type="transmembrane region" description="Helical" evidence="12">
    <location>
        <begin position="250"/>
        <end position="275"/>
    </location>
</feature>
<dbReference type="Proteomes" id="UP000288405">
    <property type="component" value="Unassembled WGS sequence"/>
</dbReference>
<dbReference type="InterPro" id="IPR035908">
    <property type="entry name" value="F0_ATP_A_sf"/>
</dbReference>
<comment type="similarity">
    <text evidence="2 12 13">Belongs to the ATPase A chain family.</text>
</comment>
<evidence type="ECO:0000256" key="12">
    <source>
        <dbReference type="HAMAP-Rule" id="MF_01393"/>
    </source>
</evidence>
<dbReference type="HAMAP" id="MF_01393">
    <property type="entry name" value="ATP_synth_a_bact"/>
    <property type="match status" value="1"/>
</dbReference>
<accession>A0A432WCL6</accession>
<dbReference type="NCBIfam" id="TIGR01131">
    <property type="entry name" value="ATP_synt_6_or_A"/>
    <property type="match status" value="1"/>
</dbReference>
<keyword evidence="11 12" id="KW-0066">ATP synthesis</keyword>
<evidence type="ECO:0000256" key="9">
    <source>
        <dbReference type="ARBA" id="ARBA00023065"/>
    </source>
</evidence>
<dbReference type="Pfam" id="PF00119">
    <property type="entry name" value="ATP-synt_A"/>
    <property type="match status" value="1"/>
</dbReference>
<dbReference type="RefSeq" id="WP_126777594.1">
    <property type="nucleotide sequence ID" value="NZ_PIPM01000015.1"/>
</dbReference>
<dbReference type="InterPro" id="IPR000568">
    <property type="entry name" value="ATP_synth_F0_asu"/>
</dbReference>
<keyword evidence="9 12" id="KW-0406">Ion transport</keyword>